<evidence type="ECO:0008006" key="3">
    <source>
        <dbReference type="Google" id="ProtNLM"/>
    </source>
</evidence>
<dbReference type="Proteomes" id="UP000009081">
    <property type="component" value="Plasmid megaplasmid"/>
</dbReference>
<dbReference type="OrthoDB" id="7847507at2"/>
<organism evidence="1 2">
    <name type="scientific">Methylorubrum extorquens (strain ATCC 14718 / DSM 1338 / JCM 2805 / NCIMB 9133 / AM1)</name>
    <name type="common">Methylobacterium extorquens</name>
    <dbReference type="NCBI Taxonomy" id="272630"/>
    <lineage>
        <taxon>Bacteria</taxon>
        <taxon>Pseudomonadati</taxon>
        <taxon>Pseudomonadota</taxon>
        <taxon>Alphaproteobacteria</taxon>
        <taxon>Hyphomicrobiales</taxon>
        <taxon>Methylobacteriaceae</taxon>
        <taxon>Methylorubrum</taxon>
    </lineage>
</organism>
<reference evidence="1 2" key="1">
    <citation type="journal article" date="2009" name="PLoS ONE">
        <title>Methylobacterium genome sequences: a reference blueprint to investigate microbial metabolism of C1 compounds from natural and industrial sources.</title>
        <authorList>
            <person name="Vuilleumier S."/>
            <person name="Chistoserdova L."/>
            <person name="Lee M.-C."/>
            <person name="Bringel F."/>
            <person name="Lajus A."/>
            <person name="Zhou Y."/>
            <person name="Gourion B."/>
            <person name="Barbe V."/>
            <person name="Chang J."/>
            <person name="Cruveiller S."/>
            <person name="Dossat C."/>
            <person name="Gillett W."/>
            <person name="Gruffaz C."/>
            <person name="Haugen E."/>
            <person name="Hourcade E."/>
            <person name="Levy R."/>
            <person name="Mangenot S."/>
            <person name="Muller E."/>
            <person name="Nadalig T."/>
            <person name="Pagni M."/>
            <person name="Penny C."/>
            <person name="Peyraud R."/>
            <person name="Robinson D.G."/>
            <person name="Roche D."/>
            <person name="Rouy Z."/>
            <person name="Saenampechek C."/>
            <person name="Salvignol G."/>
            <person name="Vallenet D."/>
            <person name="Wu Z."/>
            <person name="Marx C.J."/>
            <person name="Vorholt J.A."/>
            <person name="Olson M.V."/>
            <person name="Kaul R."/>
            <person name="Weissenbach J."/>
            <person name="Medigue C."/>
            <person name="Lidstrom M.E."/>
        </authorList>
    </citation>
    <scope>NUCLEOTIDE SEQUENCE [LARGE SCALE GENOMIC DNA]</scope>
    <source>
        <strain evidence="2">ATCC 14718 / DSM 1338 / JCM 2805 / NCIMB 9133 / AM1</strain>
    </source>
</reference>
<geneLocation type="plasmid" evidence="1 2">
    <name>megaplasmid</name>
</geneLocation>
<dbReference type="InterPro" id="IPR036869">
    <property type="entry name" value="J_dom_sf"/>
</dbReference>
<evidence type="ECO:0000313" key="1">
    <source>
        <dbReference type="EMBL" id="ACS43824.1"/>
    </source>
</evidence>
<accession>C5B5U2</accession>
<dbReference type="HOGENOM" id="CLU_828269_0_0_5"/>
<dbReference type="SUPFAM" id="SSF46565">
    <property type="entry name" value="Chaperone J-domain"/>
    <property type="match status" value="1"/>
</dbReference>
<keyword evidence="2" id="KW-1185">Reference proteome</keyword>
<keyword evidence="1" id="KW-0614">Plasmid</keyword>
<dbReference type="EMBL" id="CP001511">
    <property type="protein sequence ID" value="ACS43824.1"/>
    <property type="molecule type" value="Genomic_DNA"/>
</dbReference>
<dbReference type="RefSeq" id="WP_003602292.1">
    <property type="nucleotide sequence ID" value="NC_012811.1"/>
</dbReference>
<dbReference type="AlphaFoldDB" id="C5B5U2"/>
<name>C5B5U2_METEA</name>
<dbReference type="KEGG" id="mea:Mex_2p1041"/>
<protein>
    <recommendedName>
        <fullName evidence="3">J domain-containing protein</fullName>
    </recommendedName>
</protein>
<gene>
    <name evidence="1" type="ordered locus">MexAM1_META2p1041</name>
</gene>
<proteinExistence type="predicted"/>
<dbReference type="CDD" id="cd06257">
    <property type="entry name" value="DnaJ"/>
    <property type="match status" value="1"/>
</dbReference>
<evidence type="ECO:0000313" key="2">
    <source>
        <dbReference type="Proteomes" id="UP000009081"/>
    </source>
</evidence>
<sequence length="353" mass="39012">MDATAPAAASADEILAIPKEWPERLFTAAGAVEAEWRTLAKRWHPDRNPDDPQAGLVFRHLGDLHREAGRRIDGGVWRTPGSARFEALDGRVFSMRYRRHRSFAIGDLYAGRTNTVFAVERDHADLFENARRTLTALRYADGAMEAEFSRYVPRIVDTFETADRLVMAVASTEDLLLLDDLVAHFGGALEPRAAAWIVSALSNLACWLGWSGLAHGAIAPDTVMVSPRHHSVVLAGGWFHSVPFGAALLPSPEFAVRHGRPAVGPDKRATPRLDLELVRAVGRAALGDPNGTRLLTDPAVPRPMAEWLVLPPADDAFQDYRSWERAREASFGARRFVAMDVDVDAVIRQREEM</sequence>
<dbReference type="InterPro" id="IPR001623">
    <property type="entry name" value="DnaJ_domain"/>
</dbReference>